<keyword evidence="4" id="KW-0378">Hydrolase</keyword>
<comment type="caution">
    <text evidence="4">The sequence shown here is derived from an EMBL/GenBank/DDBJ whole genome shotgun (WGS) entry which is preliminary data.</text>
</comment>
<proteinExistence type="predicted"/>
<accession>A0A7J0EG49</accession>
<dbReference type="InterPro" id="IPR050158">
    <property type="entry name" value="Ubiquitin_ubiquitin-like"/>
</dbReference>
<dbReference type="Gene3D" id="3.10.20.90">
    <property type="entry name" value="Phosphatidylinositol 3-kinase Catalytic Subunit, Chain A, domain 1"/>
    <property type="match status" value="3"/>
</dbReference>
<dbReference type="Proteomes" id="UP000585474">
    <property type="component" value="Unassembled WGS sequence"/>
</dbReference>
<name>A0A7J0EG49_9ERIC</name>
<dbReference type="SUPFAM" id="SSF54236">
    <property type="entry name" value="Ubiquitin-like"/>
    <property type="match status" value="3"/>
</dbReference>
<dbReference type="AlphaFoldDB" id="A0A7J0EG49"/>
<feature type="domain" description="Ubiquitin-like" evidence="3">
    <location>
        <begin position="143"/>
        <end position="209"/>
    </location>
</feature>
<dbReference type="GO" id="GO:0003729">
    <property type="term" value="F:mRNA binding"/>
    <property type="evidence" value="ECO:0007669"/>
    <property type="project" value="UniProtKB-ARBA"/>
</dbReference>
<evidence type="ECO:0000256" key="1">
    <source>
        <dbReference type="ARBA" id="ARBA00022499"/>
    </source>
</evidence>
<evidence type="ECO:0000259" key="3">
    <source>
        <dbReference type="PROSITE" id="PS50053"/>
    </source>
</evidence>
<keyword evidence="2" id="KW-0832">Ubl conjugation</keyword>
<sequence>MKSVEMCWYVIKLKTKSWTLASKEQHKGRFITTLKVVKDATLADLRKLIEIHLGAEKQAFTFLVLGDHPNGAPVPREKEATLQASKLPICNQLRGHLACLHPVKMNIISKISKTVAIKVKSSETIKNLKSILHKKEGISENFPELFLSAEKIVKAELKLLYTVSEVKAIIGSMIGFSINYQNLIYAGNELEDYNLACCNIRENFTLELLPHTFQIFVKAWNGKTVVLDVHQKETVLDMKYKIFNKLCIPVKVQSLVFAGKLLENYRDLGSYNIQKNSTLHMVFSPATLVAG</sequence>
<gene>
    <name evidence="4" type="ORF">Acr_04g0001690</name>
</gene>
<evidence type="ECO:0000313" key="5">
    <source>
        <dbReference type="Proteomes" id="UP000585474"/>
    </source>
</evidence>
<dbReference type="SMART" id="SM00213">
    <property type="entry name" value="UBQ"/>
    <property type="match status" value="2"/>
</dbReference>
<dbReference type="EMBL" id="BJWL01000004">
    <property type="protein sequence ID" value="GFY85431.1"/>
    <property type="molecule type" value="Genomic_DNA"/>
</dbReference>
<dbReference type="PRINTS" id="PR00348">
    <property type="entry name" value="UBIQUITIN"/>
</dbReference>
<keyword evidence="5" id="KW-1185">Reference proteome</keyword>
<dbReference type="Pfam" id="PF00240">
    <property type="entry name" value="ubiquitin"/>
    <property type="match status" value="2"/>
</dbReference>
<dbReference type="PANTHER" id="PTHR10666">
    <property type="entry name" value="UBIQUITIN"/>
    <property type="match status" value="1"/>
</dbReference>
<dbReference type="InterPro" id="IPR019956">
    <property type="entry name" value="Ubiquitin_dom"/>
</dbReference>
<feature type="domain" description="Ubiquitin-like" evidence="3">
    <location>
        <begin position="213"/>
        <end position="282"/>
    </location>
</feature>
<dbReference type="PROSITE" id="PS50053">
    <property type="entry name" value="UBIQUITIN_2"/>
    <property type="match status" value="2"/>
</dbReference>
<dbReference type="CDD" id="cd17039">
    <property type="entry name" value="Ubl_ubiquitin_like"/>
    <property type="match status" value="1"/>
</dbReference>
<dbReference type="InterPro" id="IPR000626">
    <property type="entry name" value="Ubiquitin-like_dom"/>
</dbReference>
<reference evidence="4 5" key="1">
    <citation type="submission" date="2019-07" db="EMBL/GenBank/DDBJ databases">
        <title>De Novo Assembly of kiwifruit Actinidia rufa.</title>
        <authorList>
            <person name="Sugita-Konishi S."/>
            <person name="Sato K."/>
            <person name="Mori E."/>
            <person name="Abe Y."/>
            <person name="Kisaki G."/>
            <person name="Hamano K."/>
            <person name="Suezawa K."/>
            <person name="Otani M."/>
            <person name="Fukuda T."/>
            <person name="Manabe T."/>
            <person name="Gomi K."/>
            <person name="Tabuchi M."/>
            <person name="Akimitsu K."/>
            <person name="Kataoka I."/>
        </authorList>
    </citation>
    <scope>NUCLEOTIDE SEQUENCE [LARGE SCALE GENOMIC DNA]</scope>
    <source>
        <strain evidence="5">cv. Fuchu</strain>
    </source>
</reference>
<keyword evidence="1" id="KW-1017">Isopeptide bond</keyword>
<protein>
    <submittedName>
        <fullName evidence="4">P-loop containing nucleoside triphosphate hydrolases superfamily protein</fullName>
    </submittedName>
</protein>
<dbReference type="OrthoDB" id="1705012at2759"/>
<dbReference type="InterPro" id="IPR029071">
    <property type="entry name" value="Ubiquitin-like_domsf"/>
</dbReference>
<organism evidence="4 5">
    <name type="scientific">Actinidia rufa</name>
    <dbReference type="NCBI Taxonomy" id="165716"/>
    <lineage>
        <taxon>Eukaryota</taxon>
        <taxon>Viridiplantae</taxon>
        <taxon>Streptophyta</taxon>
        <taxon>Embryophyta</taxon>
        <taxon>Tracheophyta</taxon>
        <taxon>Spermatophyta</taxon>
        <taxon>Magnoliopsida</taxon>
        <taxon>eudicotyledons</taxon>
        <taxon>Gunneridae</taxon>
        <taxon>Pentapetalae</taxon>
        <taxon>asterids</taxon>
        <taxon>Ericales</taxon>
        <taxon>Actinidiaceae</taxon>
        <taxon>Actinidia</taxon>
    </lineage>
</organism>
<dbReference type="GO" id="GO:0016787">
    <property type="term" value="F:hydrolase activity"/>
    <property type="evidence" value="ECO:0007669"/>
    <property type="project" value="UniProtKB-KW"/>
</dbReference>
<evidence type="ECO:0000313" key="4">
    <source>
        <dbReference type="EMBL" id="GFY85431.1"/>
    </source>
</evidence>
<evidence type="ECO:0000256" key="2">
    <source>
        <dbReference type="ARBA" id="ARBA00022843"/>
    </source>
</evidence>